<keyword evidence="4 7" id="KW-0812">Transmembrane</keyword>
<sequence>MTTPLIMAADPSTLGAFGQWAVDVMGQLGALGIGLLVAAENLFPPIPSEVILPLGGFAAAQGKFTVVEAILWATLGSVVGAYLLYGLGRLLGHDRMVWIADRIPLVDSNDITKTVNWFHRHGPKAVFFGRMLPIFRSLISIPAGIERMPLLRFGVLTTLGSLIWNSIFVMAGFLLGENWDIVLQYADILKYLVIAGVLGFIIWWIVSKVRKHRSLKHAHAAASDNMSMDEAREIVEGLES</sequence>
<feature type="transmembrane region" description="Helical" evidence="7">
    <location>
        <begin position="153"/>
        <end position="176"/>
    </location>
</feature>
<dbReference type="Proteomes" id="UP001525379">
    <property type="component" value="Unassembled WGS sequence"/>
</dbReference>
<dbReference type="PANTHER" id="PTHR42709">
    <property type="entry name" value="ALKALINE PHOSPHATASE LIKE PROTEIN"/>
    <property type="match status" value="1"/>
</dbReference>
<dbReference type="EMBL" id="JALXSQ010000018">
    <property type="protein sequence ID" value="MCT2042867.1"/>
    <property type="molecule type" value="Genomic_DNA"/>
</dbReference>
<keyword evidence="5 7" id="KW-1133">Transmembrane helix</keyword>
<name>A0ABT2HX24_9MICO</name>
<evidence type="ECO:0000313" key="10">
    <source>
        <dbReference type="Proteomes" id="UP001525379"/>
    </source>
</evidence>
<feature type="transmembrane region" description="Helical" evidence="7">
    <location>
        <begin position="69"/>
        <end position="87"/>
    </location>
</feature>
<proteinExistence type="inferred from homology"/>
<protein>
    <submittedName>
        <fullName evidence="9">DedA family protein</fullName>
    </submittedName>
</protein>
<evidence type="ECO:0000259" key="8">
    <source>
        <dbReference type="Pfam" id="PF09335"/>
    </source>
</evidence>
<evidence type="ECO:0000256" key="7">
    <source>
        <dbReference type="SAM" id="Phobius"/>
    </source>
</evidence>
<evidence type="ECO:0000256" key="5">
    <source>
        <dbReference type="ARBA" id="ARBA00022989"/>
    </source>
</evidence>
<dbReference type="PANTHER" id="PTHR42709:SF6">
    <property type="entry name" value="UNDECAPRENYL PHOSPHATE TRANSPORTER A"/>
    <property type="match status" value="1"/>
</dbReference>
<evidence type="ECO:0000256" key="6">
    <source>
        <dbReference type="ARBA" id="ARBA00023136"/>
    </source>
</evidence>
<evidence type="ECO:0000256" key="3">
    <source>
        <dbReference type="ARBA" id="ARBA00022475"/>
    </source>
</evidence>
<dbReference type="RefSeq" id="WP_260104213.1">
    <property type="nucleotide sequence ID" value="NZ_JAFDPW010000001.1"/>
</dbReference>
<evidence type="ECO:0000256" key="4">
    <source>
        <dbReference type="ARBA" id="ARBA00022692"/>
    </source>
</evidence>
<comment type="similarity">
    <text evidence="2">Belongs to the DedA family.</text>
</comment>
<keyword evidence="3" id="KW-1003">Cell membrane</keyword>
<dbReference type="InterPro" id="IPR051311">
    <property type="entry name" value="DedA_domain"/>
</dbReference>
<keyword evidence="10" id="KW-1185">Reference proteome</keyword>
<comment type="caution">
    <text evidence="9">The sequence shown here is derived from an EMBL/GenBank/DDBJ whole genome shotgun (WGS) entry which is preliminary data.</text>
</comment>
<feature type="domain" description="VTT" evidence="8">
    <location>
        <begin position="46"/>
        <end position="172"/>
    </location>
</feature>
<organism evidence="9 10">
    <name type="scientific">Pseudoclavibacter albus</name>
    <dbReference type="NCBI Taxonomy" id="272241"/>
    <lineage>
        <taxon>Bacteria</taxon>
        <taxon>Bacillati</taxon>
        <taxon>Actinomycetota</taxon>
        <taxon>Actinomycetes</taxon>
        <taxon>Micrococcales</taxon>
        <taxon>Microbacteriaceae</taxon>
        <taxon>Pseudoclavibacter</taxon>
    </lineage>
</organism>
<evidence type="ECO:0000256" key="2">
    <source>
        <dbReference type="ARBA" id="ARBA00010792"/>
    </source>
</evidence>
<gene>
    <name evidence="9" type="ORF">M3D15_05910</name>
</gene>
<evidence type="ECO:0000256" key="1">
    <source>
        <dbReference type="ARBA" id="ARBA00004651"/>
    </source>
</evidence>
<comment type="subcellular location">
    <subcellularLocation>
        <location evidence="1">Cell membrane</location>
        <topology evidence="1">Multi-pass membrane protein</topology>
    </subcellularLocation>
</comment>
<dbReference type="Pfam" id="PF09335">
    <property type="entry name" value="VTT_dom"/>
    <property type="match status" value="1"/>
</dbReference>
<dbReference type="InterPro" id="IPR032816">
    <property type="entry name" value="VTT_dom"/>
</dbReference>
<feature type="transmembrane region" description="Helical" evidence="7">
    <location>
        <begin position="188"/>
        <end position="206"/>
    </location>
</feature>
<reference evidence="9 10" key="1">
    <citation type="submission" date="2022-04" db="EMBL/GenBank/DDBJ databases">
        <title>Human microbiome associated bacterial genomes.</title>
        <authorList>
            <person name="Sandstrom S."/>
            <person name="Salamzade R."/>
            <person name="Kalan L.R."/>
        </authorList>
    </citation>
    <scope>NUCLEOTIDE SEQUENCE [LARGE SCALE GENOMIC DNA]</scope>
    <source>
        <strain evidence="10">p3-SID1799</strain>
    </source>
</reference>
<keyword evidence="6 7" id="KW-0472">Membrane</keyword>
<accession>A0ABT2HX24</accession>
<evidence type="ECO:0000313" key="9">
    <source>
        <dbReference type="EMBL" id="MCT2042867.1"/>
    </source>
</evidence>